<dbReference type="STRING" id="229535.A0A0M9WI87"/>
<dbReference type="EMBL" id="LHQQ01000038">
    <property type="protein sequence ID" value="KOS45793.1"/>
    <property type="molecule type" value="Genomic_DNA"/>
</dbReference>
<feature type="region of interest" description="Disordered" evidence="1">
    <location>
        <begin position="1"/>
        <end position="168"/>
    </location>
</feature>
<proteinExistence type="predicted"/>
<sequence>MSTRSIRKPRRPTPEIPDVAVHHATAAAAASRAMRSSQSSSQESKSSYERLGGPGNFAIPRRRPGSSLRSTDDSSVSQGDLPKVPKSRRSKEISARASCFDDPAALPPITELDGLDGRDSSVPSSYRRLRKAKSMFSTRQRTSQTPYGVPSLPSGDPLDPERSPGFQLPRTMRRSMSFLRGSYQSTQVSPNAKGHDAAIQLARSQFSQDPDGGDVQTRRSSFMRLSKKEHRQFRKSFRITSEGVDTGRSHRSFSHSIKSKFRRVFGFSKCVDQDSTPHGTTNGAEAPMVTPIGKGREECSPHKLTATEDGIDSNYLQSMPQSPSRDSLCTSTSRVTSWADSTMPNTVTTRKPEYRQSLSLVGEDGGLDQQMPRTPVMDDTQNQSPLGVRANPHQISLVDSQDLYTALIKKMGHNSLSDPNEEMVFGNVPQHHVIPERTNSIYSQHGRHSIRHVPSRESSTSHGSFATARGGDQSSPRKYPPLARSRGMPSQVKTQHMTAVSDKRSLQSAYALGEESDEDSGSVIFSGHRDIVSPSIYSRATSGNTPTGTDNANMGVHDEPGTATIFTQQRTTYSSPKRANRASSPAPHVNPSVDWQQWMSSQIERIEQASPTREHIREDAQYEDDDEYFTSIARRAPVAISAPASATLQEVPDSQNITDRKASAENRVPSQSNFSRPLIHDSGMRTIVPLQTTKSENNAQAHTNSLAVDTAPRSGGNVSPKPVPVACNQQPSPIRLRSGNMQPPESPTPKGVRAKRSWTKEQQRRYSARRAPVAQDSRVNYFRSMRTQRDNRANNENARQQDEYTDMIENYHQIQDLHSTISSKRMVDLFLDSRRRQMEKSIKKKSLPRGIEPRSPALIGVNDKRKSSPLDQGRCDGRVYCSTTWLVDGECCENSLLIH</sequence>
<feature type="region of interest" description="Disordered" evidence="1">
    <location>
        <begin position="536"/>
        <end position="555"/>
    </location>
</feature>
<feature type="compositionally biased region" description="Polar residues" evidence="1">
    <location>
        <begin position="536"/>
        <end position="552"/>
    </location>
</feature>
<feature type="compositionally biased region" description="Polar residues" evidence="1">
    <location>
        <begin position="135"/>
        <end position="146"/>
    </location>
</feature>
<reference evidence="2 3" key="1">
    <citation type="submission" date="2015-08" db="EMBL/GenBank/DDBJ databases">
        <title>Genome sequencing of Penicillium nordicum.</title>
        <authorList>
            <person name="Nguyen H.D."/>
            <person name="Seifert K.A."/>
        </authorList>
    </citation>
    <scope>NUCLEOTIDE SEQUENCE [LARGE SCALE GENOMIC DNA]</scope>
    <source>
        <strain evidence="2 3">DAOMC 185683</strain>
    </source>
</reference>
<gene>
    <name evidence="2" type="ORF">ACN38_g3234</name>
</gene>
<protein>
    <submittedName>
        <fullName evidence="2">Uncharacterized protein</fullName>
    </submittedName>
</protein>
<dbReference type="OrthoDB" id="9975114at2759"/>
<organism evidence="2 3">
    <name type="scientific">Penicillium nordicum</name>
    <dbReference type="NCBI Taxonomy" id="229535"/>
    <lineage>
        <taxon>Eukaryota</taxon>
        <taxon>Fungi</taxon>
        <taxon>Dikarya</taxon>
        <taxon>Ascomycota</taxon>
        <taxon>Pezizomycotina</taxon>
        <taxon>Eurotiomycetes</taxon>
        <taxon>Eurotiomycetidae</taxon>
        <taxon>Eurotiales</taxon>
        <taxon>Aspergillaceae</taxon>
        <taxon>Penicillium</taxon>
    </lineage>
</organism>
<accession>A0A0M9WI87</accession>
<feature type="region of interest" description="Disordered" evidence="1">
    <location>
        <begin position="445"/>
        <end position="503"/>
    </location>
</feature>
<feature type="compositionally biased region" description="Low complexity" evidence="1">
    <location>
        <begin position="66"/>
        <end position="77"/>
    </location>
</feature>
<evidence type="ECO:0000256" key="1">
    <source>
        <dbReference type="SAM" id="MobiDB-lite"/>
    </source>
</evidence>
<comment type="caution">
    <text evidence="2">The sequence shown here is derived from an EMBL/GenBank/DDBJ whole genome shotgun (WGS) entry which is preliminary data.</text>
</comment>
<feature type="compositionally biased region" description="Basic residues" evidence="1">
    <location>
        <begin position="1"/>
        <end position="11"/>
    </location>
</feature>
<feature type="region of interest" description="Disordered" evidence="1">
    <location>
        <begin position="840"/>
        <end position="872"/>
    </location>
</feature>
<name>A0A0M9WI87_9EURO</name>
<feature type="compositionally biased region" description="Low complexity" evidence="1">
    <location>
        <begin position="24"/>
        <end position="45"/>
    </location>
</feature>
<keyword evidence="3" id="KW-1185">Reference proteome</keyword>
<feature type="region of interest" description="Disordered" evidence="1">
    <location>
        <begin position="733"/>
        <end position="773"/>
    </location>
</feature>
<evidence type="ECO:0000313" key="2">
    <source>
        <dbReference type="EMBL" id="KOS45793.1"/>
    </source>
</evidence>
<dbReference type="AlphaFoldDB" id="A0A0M9WI87"/>
<feature type="region of interest" description="Disordered" evidence="1">
    <location>
        <begin position="649"/>
        <end position="678"/>
    </location>
</feature>
<dbReference type="Proteomes" id="UP000037696">
    <property type="component" value="Unassembled WGS sequence"/>
</dbReference>
<evidence type="ECO:0000313" key="3">
    <source>
        <dbReference type="Proteomes" id="UP000037696"/>
    </source>
</evidence>
<feature type="compositionally biased region" description="Basic and acidic residues" evidence="1">
    <location>
        <begin position="862"/>
        <end position="872"/>
    </location>
</feature>